<evidence type="ECO:0000256" key="7">
    <source>
        <dbReference type="ARBA" id="ARBA00023308"/>
    </source>
</evidence>
<dbReference type="GO" id="GO:0005524">
    <property type="term" value="F:ATP binding"/>
    <property type="evidence" value="ECO:0007669"/>
    <property type="project" value="UniProtKB-KW"/>
</dbReference>
<feature type="region of interest" description="Disordered" evidence="8">
    <location>
        <begin position="1"/>
        <end position="27"/>
    </location>
</feature>
<dbReference type="GO" id="GO:0019301">
    <property type="term" value="P:rhamnose catabolic process"/>
    <property type="evidence" value="ECO:0007669"/>
    <property type="project" value="InterPro"/>
</dbReference>
<gene>
    <name evidence="11" type="ORF">C1I95_10385</name>
</gene>
<evidence type="ECO:0000313" key="12">
    <source>
        <dbReference type="Proteomes" id="UP000248924"/>
    </source>
</evidence>
<evidence type="ECO:0000256" key="5">
    <source>
        <dbReference type="ARBA" id="ARBA00022840"/>
    </source>
</evidence>
<evidence type="ECO:0000313" key="11">
    <source>
        <dbReference type="EMBL" id="PZG20054.1"/>
    </source>
</evidence>
<dbReference type="EMBL" id="POTY01000047">
    <property type="protein sequence ID" value="PZG20054.1"/>
    <property type="molecule type" value="Genomic_DNA"/>
</dbReference>
<evidence type="ECO:0000256" key="8">
    <source>
        <dbReference type="SAM" id="MobiDB-lite"/>
    </source>
</evidence>
<dbReference type="InterPro" id="IPR013449">
    <property type="entry name" value="Rhamnulokinase"/>
</dbReference>
<evidence type="ECO:0000259" key="9">
    <source>
        <dbReference type="Pfam" id="PF00370"/>
    </source>
</evidence>
<dbReference type="Pfam" id="PF00370">
    <property type="entry name" value="FGGY_N"/>
    <property type="match status" value="1"/>
</dbReference>
<protein>
    <submittedName>
        <fullName evidence="11">Rhamnulokinase</fullName>
    </submittedName>
</protein>
<dbReference type="GO" id="GO:0006071">
    <property type="term" value="P:glycerol metabolic process"/>
    <property type="evidence" value="ECO:0007669"/>
    <property type="project" value="TreeGrafter"/>
</dbReference>
<proteinExistence type="inferred from homology"/>
<dbReference type="GO" id="GO:0005829">
    <property type="term" value="C:cytosol"/>
    <property type="evidence" value="ECO:0007669"/>
    <property type="project" value="TreeGrafter"/>
</dbReference>
<feature type="domain" description="Carbohydrate kinase FGGY N-terminal" evidence="9">
    <location>
        <begin position="94"/>
        <end position="263"/>
    </location>
</feature>
<comment type="caution">
    <text evidence="11">The sequence shown here is derived from an EMBL/GenBank/DDBJ whole genome shotgun (WGS) entry which is preliminary data.</text>
</comment>
<sequence length="502" mass="52944">MPERPDPAAEPDLAAGAPAPAPRPRGSGEIEVAAVDLGASSGRVMVGRVGPGVLRLSAAHRFANEPVRVAGTLHWDILALYRNVLAGLRAAGPVASVGVDSWAVDYGLLDSSGALLGNPVHYRDTRTEGVRQRVTRQLGAERLYATTGVQQLPFNTLYQLVAAAGSPQLATAHRLLMIPDLIAYWLTGEIGAEVTNASTTQLYDLHKRAWATDVMAAAGIRTDIFAPLREPGTRIGPVLPDLDLPGTPNVVAVGSHDTASAVVAVPATGEHFAYISCGTWSLVGVELDRPVLTEASRQANFTNEGGVDGTIRYLRNVMGLWPLQESLRTWGNPDLPELLAAAAGEPAFRSVVDIDEPAFLPPGDMPARIAEACRRTGQPVPESPAAVVRCIIDSLALAHRRAVRQVQELSGRHVDTVHIVGGGARNALLCQLTADACGLPVLAGPVEATAIGNVLVQARAAGVVGDDLAALRELLRQTQEIARYEPGGESAAWRAASRRVEV</sequence>
<feature type="domain" description="Carbohydrate kinase FGGY C-terminal" evidence="10">
    <location>
        <begin position="273"/>
        <end position="461"/>
    </location>
</feature>
<dbReference type="GO" id="GO:0008993">
    <property type="term" value="F:rhamnulokinase activity"/>
    <property type="evidence" value="ECO:0007669"/>
    <property type="project" value="InterPro"/>
</dbReference>
<dbReference type="CDD" id="cd07771">
    <property type="entry name" value="ASKHA_NBD_FGGY_RhaB-like"/>
    <property type="match status" value="1"/>
</dbReference>
<dbReference type="PANTHER" id="PTHR10196:SF93">
    <property type="entry name" value="L-RHAMNULOKINASE"/>
    <property type="match status" value="1"/>
</dbReference>
<dbReference type="GO" id="GO:0004370">
    <property type="term" value="F:glycerol kinase activity"/>
    <property type="evidence" value="ECO:0007669"/>
    <property type="project" value="TreeGrafter"/>
</dbReference>
<dbReference type="Gene3D" id="3.30.420.40">
    <property type="match status" value="2"/>
</dbReference>
<evidence type="ECO:0000256" key="6">
    <source>
        <dbReference type="ARBA" id="ARBA00023157"/>
    </source>
</evidence>
<keyword evidence="4 11" id="KW-0418">Kinase</keyword>
<dbReference type="SUPFAM" id="SSF53067">
    <property type="entry name" value="Actin-like ATPase domain"/>
    <property type="match status" value="2"/>
</dbReference>
<dbReference type="OrthoDB" id="9761504at2"/>
<evidence type="ECO:0000256" key="3">
    <source>
        <dbReference type="ARBA" id="ARBA00022741"/>
    </source>
</evidence>
<keyword evidence="6" id="KW-1015">Disulfide bond</keyword>
<evidence type="ECO:0000256" key="2">
    <source>
        <dbReference type="ARBA" id="ARBA00022679"/>
    </source>
</evidence>
<dbReference type="InterPro" id="IPR043129">
    <property type="entry name" value="ATPase_NBD"/>
</dbReference>
<dbReference type="Pfam" id="PF02782">
    <property type="entry name" value="FGGY_C"/>
    <property type="match status" value="1"/>
</dbReference>
<reference evidence="11 12" key="1">
    <citation type="submission" date="2018-01" db="EMBL/GenBank/DDBJ databases">
        <title>Draft genome sequence of Jishengella sp. NA12.</title>
        <authorList>
            <person name="Sahin N."/>
            <person name="Ay H."/>
            <person name="Saygin H."/>
        </authorList>
    </citation>
    <scope>NUCLEOTIDE SEQUENCE [LARGE SCALE GENOMIC DNA]</scope>
    <source>
        <strain evidence="11 12">NA12</strain>
    </source>
</reference>
<dbReference type="PANTHER" id="PTHR10196">
    <property type="entry name" value="SUGAR KINASE"/>
    <property type="match status" value="1"/>
</dbReference>
<evidence type="ECO:0000259" key="10">
    <source>
        <dbReference type="Pfam" id="PF02782"/>
    </source>
</evidence>
<keyword evidence="3" id="KW-0547">Nucleotide-binding</keyword>
<accession>A0A2W2FZ74</accession>
<dbReference type="AlphaFoldDB" id="A0A2W2FZ74"/>
<dbReference type="InterPro" id="IPR018484">
    <property type="entry name" value="FGGY_N"/>
</dbReference>
<keyword evidence="7" id="KW-0684">Rhamnose metabolism</keyword>
<dbReference type="RefSeq" id="WP_111213601.1">
    <property type="nucleotide sequence ID" value="NZ_POTY01000047.1"/>
</dbReference>
<comment type="similarity">
    <text evidence="1">Belongs to the FGGY kinase family.</text>
</comment>
<dbReference type="InterPro" id="IPR018485">
    <property type="entry name" value="FGGY_C"/>
</dbReference>
<evidence type="ECO:0000256" key="4">
    <source>
        <dbReference type="ARBA" id="ARBA00022777"/>
    </source>
</evidence>
<evidence type="ECO:0000256" key="1">
    <source>
        <dbReference type="ARBA" id="ARBA00009156"/>
    </source>
</evidence>
<keyword evidence="12" id="KW-1185">Reference proteome</keyword>
<organism evidence="11 12">
    <name type="scientific">Micromonospora craterilacus</name>
    <dbReference type="NCBI Taxonomy" id="1655439"/>
    <lineage>
        <taxon>Bacteria</taxon>
        <taxon>Bacillati</taxon>
        <taxon>Actinomycetota</taxon>
        <taxon>Actinomycetes</taxon>
        <taxon>Micromonosporales</taxon>
        <taxon>Micromonosporaceae</taxon>
        <taxon>Micromonospora</taxon>
    </lineage>
</organism>
<name>A0A2W2FZ74_9ACTN</name>
<keyword evidence="5" id="KW-0067">ATP-binding</keyword>
<dbReference type="Proteomes" id="UP000248924">
    <property type="component" value="Unassembled WGS sequence"/>
</dbReference>
<keyword evidence="2" id="KW-0808">Transferase</keyword>